<keyword evidence="3" id="KW-1185">Reference proteome</keyword>
<protein>
    <recommendedName>
        <fullName evidence="1">Heterokaryon incompatibility domain-containing protein</fullName>
    </recommendedName>
</protein>
<evidence type="ECO:0000259" key="1">
    <source>
        <dbReference type="Pfam" id="PF06985"/>
    </source>
</evidence>
<dbReference type="InterPro" id="IPR010730">
    <property type="entry name" value="HET"/>
</dbReference>
<dbReference type="Proteomes" id="UP000664132">
    <property type="component" value="Unassembled WGS sequence"/>
</dbReference>
<organism evidence="2 3">
    <name type="scientific">Cadophora malorum</name>
    <dbReference type="NCBI Taxonomy" id="108018"/>
    <lineage>
        <taxon>Eukaryota</taxon>
        <taxon>Fungi</taxon>
        <taxon>Dikarya</taxon>
        <taxon>Ascomycota</taxon>
        <taxon>Pezizomycotina</taxon>
        <taxon>Leotiomycetes</taxon>
        <taxon>Helotiales</taxon>
        <taxon>Ploettnerulaceae</taxon>
        <taxon>Cadophora</taxon>
    </lineage>
</organism>
<evidence type="ECO:0000313" key="2">
    <source>
        <dbReference type="EMBL" id="KAG4424758.1"/>
    </source>
</evidence>
<dbReference type="PANTHER" id="PTHR33112">
    <property type="entry name" value="DOMAIN PROTEIN, PUTATIVE-RELATED"/>
    <property type="match status" value="1"/>
</dbReference>
<dbReference type="EMBL" id="JAFJYH010000017">
    <property type="protein sequence ID" value="KAG4424758.1"/>
    <property type="molecule type" value="Genomic_DNA"/>
</dbReference>
<dbReference type="AlphaFoldDB" id="A0A8H7WHE2"/>
<accession>A0A8H7WHE2</accession>
<dbReference type="Pfam" id="PF06985">
    <property type="entry name" value="HET"/>
    <property type="match status" value="1"/>
</dbReference>
<dbReference type="OrthoDB" id="5362512at2759"/>
<gene>
    <name evidence="2" type="ORF">IFR04_002106</name>
</gene>
<feature type="domain" description="Heterokaryon incompatibility" evidence="1">
    <location>
        <begin position="102"/>
        <end position="258"/>
    </location>
</feature>
<name>A0A8H7WHE2_9HELO</name>
<sequence>MLFHQKSHWGDKSGFGAPLALFAPNDSQLAKNRIFLGRPVAKRADSEQCFDLIRQWMNECVRDHGDFCPASMVSPLPSRVIDVGSSEVPPKIVTSNGRPGRWLTLSHCWGTKSRFVLDSSNIHTRQQSIPLIKMPNAFSDAIRVTRRLGYQYLWIDSLCIIQDSHDDWVYESSQMLKYYQSSSLTIALDDTAGDEQGFLDVFRTSDDDAVQVPVIIPLANDAEIDSPPMLEHVSIRGFPLNFASGSCFLATRGWTLQEDILSPRTIHYRSSHLAWECQSHRKYELYEGTRDFAGDQFASPKQHFLRSPQNLVVRGSWYKILEAYMRRHLTMPQDKLPALAGLARKVGEQTGYSYKAGIWLEQFHGGLLWHCGSPEKRSTDGFISPSWSWASMETTVSRPAHVSWCFGPTPACTDNSVGSRAELLDCQVKLAGPDIYGQVRDASITLRSDFIPLPDWPVEWPIVLNAGQWPQTARAWVDELACHFDEALSQPNGSGDVDVFSDDTMVRDISLLQIGNWVSNVSSVNGGTISFLLLLSPVSGGKFRRIGTAEALLKQCERVTGWKKRTVTIV</sequence>
<dbReference type="PANTHER" id="PTHR33112:SF16">
    <property type="entry name" value="HETEROKARYON INCOMPATIBILITY DOMAIN-CONTAINING PROTEIN"/>
    <property type="match status" value="1"/>
</dbReference>
<evidence type="ECO:0000313" key="3">
    <source>
        <dbReference type="Proteomes" id="UP000664132"/>
    </source>
</evidence>
<reference evidence="2" key="1">
    <citation type="submission" date="2021-02" db="EMBL/GenBank/DDBJ databases">
        <title>Genome sequence Cadophora malorum strain M34.</title>
        <authorList>
            <person name="Stefanovic E."/>
            <person name="Vu D."/>
            <person name="Scully C."/>
            <person name="Dijksterhuis J."/>
            <person name="Roader J."/>
            <person name="Houbraken J."/>
        </authorList>
    </citation>
    <scope>NUCLEOTIDE SEQUENCE</scope>
    <source>
        <strain evidence="2">M34</strain>
    </source>
</reference>
<comment type="caution">
    <text evidence="2">The sequence shown here is derived from an EMBL/GenBank/DDBJ whole genome shotgun (WGS) entry which is preliminary data.</text>
</comment>
<proteinExistence type="predicted"/>